<gene>
    <name evidence="1" type="ORF">BKA67DRAFT_668260</name>
</gene>
<dbReference type="Proteomes" id="UP000758603">
    <property type="component" value="Unassembled WGS sequence"/>
</dbReference>
<protein>
    <submittedName>
        <fullName evidence="1">Uncharacterized protein</fullName>
    </submittedName>
</protein>
<reference evidence="1" key="1">
    <citation type="journal article" date="2021" name="Nat. Commun.">
        <title>Genetic determinants of endophytism in the Arabidopsis root mycobiome.</title>
        <authorList>
            <person name="Mesny F."/>
            <person name="Miyauchi S."/>
            <person name="Thiergart T."/>
            <person name="Pickel B."/>
            <person name="Atanasova L."/>
            <person name="Karlsson M."/>
            <person name="Huettel B."/>
            <person name="Barry K.W."/>
            <person name="Haridas S."/>
            <person name="Chen C."/>
            <person name="Bauer D."/>
            <person name="Andreopoulos W."/>
            <person name="Pangilinan J."/>
            <person name="LaButti K."/>
            <person name="Riley R."/>
            <person name="Lipzen A."/>
            <person name="Clum A."/>
            <person name="Drula E."/>
            <person name="Henrissat B."/>
            <person name="Kohler A."/>
            <person name="Grigoriev I.V."/>
            <person name="Martin F.M."/>
            <person name="Hacquard S."/>
        </authorList>
    </citation>
    <scope>NUCLEOTIDE SEQUENCE</scope>
    <source>
        <strain evidence="1">MPI-SDFR-AT-0073</strain>
    </source>
</reference>
<dbReference type="GeneID" id="70137526"/>
<keyword evidence="2" id="KW-1185">Reference proteome</keyword>
<dbReference type="EMBL" id="JAGPXC010000001">
    <property type="protein sequence ID" value="KAH6661317.1"/>
    <property type="molecule type" value="Genomic_DNA"/>
</dbReference>
<evidence type="ECO:0000313" key="1">
    <source>
        <dbReference type="EMBL" id="KAH6661317.1"/>
    </source>
</evidence>
<organism evidence="1 2">
    <name type="scientific">Truncatella angustata</name>
    <dbReference type="NCBI Taxonomy" id="152316"/>
    <lineage>
        <taxon>Eukaryota</taxon>
        <taxon>Fungi</taxon>
        <taxon>Dikarya</taxon>
        <taxon>Ascomycota</taxon>
        <taxon>Pezizomycotina</taxon>
        <taxon>Sordariomycetes</taxon>
        <taxon>Xylariomycetidae</taxon>
        <taxon>Amphisphaeriales</taxon>
        <taxon>Sporocadaceae</taxon>
        <taxon>Truncatella</taxon>
    </lineage>
</organism>
<name>A0A9P8UZN1_9PEZI</name>
<sequence>MATVTVLADIHPALRDESSVIQMTSQVIVEEHLTPQVIAYAWSKHRYVLTPIDVEDILFEGCWGSVDDYITYMQDVNSIGELIPGTTNRQLSGSMRVYSHAEIEHMDGRNGYAPPKTVADPWVEPLPLYGATCRRNEVILENDRPPSFATGVVPPEYVSSAYVDDADAASTSSEVLEEAAGSFKAEVGSDVMGTGSGDGTSPDQIETHLKPIHEAKPFLHGRRVHFEAKLSKARRRVASGWQTITRETRAIRTRFGLRRR</sequence>
<dbReference type="OrthoDB" id="4753462at2759"/>
<comment type="caution">
    <text evidence="1">The sequence shown here is derived from an EMBL/GenBank/DDBJ whole genome shotgun (WGS) entry which is preliminary data.</text>
</comment>
<dbReference type="RefSeq" id="XP_045965448.1">
    <property type="nucleotide sequence ID" value="XM_046108635.1"/>
</dbReference>
<dbReference type="AlphaFoldDB" id="A0A9P8UZN1"/>
<accession>A0A9P8UZN1</accession>
<proteinExistence type="predicted"/>
<evidence type="ECO:0000313" key="2">
    <source>
        <dbReference type="Proteomes" id="UP000758603"/>
    </source>
</evidence>